<proteinExistence type="predicted"/>
<accession>A0A3A9AXJ9</accession>
<dbReference type="Proteomes" id="UP000280696">
    <property type="component" value="Unassembled WGS sequence"/>
</dbReference>
<evidence type="ECO:0000256" key="2">
    <source>
        <dbReference type="SAM" id="Phobius"/>
    </source>
</evidence>
<evidence type="ECO:0000313" key="4">
    <source>
        <dbReference type="Proteomes" id="UP000280696"/>
    </source>
</evidence>
<dbReference type="EMBL" id="RAYQ01000005">
    <property type="protein sequence ID" value="RKI92291.1"/>
    <property type="molecule type" value="Genomic_DNA"/>
</dbReference>
<feature type="transmembrane region" description="Helical" evidence="2">
    <location>
        <begin position="82"/>
        <end position="102"/>
    </location>
</feature>
<keyword evidence="2" id="KW-0812">Transmembrane</keyword>
<feature type="region of interest" description="Disordered" evidence="1">
    <location>
        <begin position="202"/>
        <end position="242"/>
    </location>
</feature>
<feature type="compositionally biased region" description="Basic and acidic residues" evidence="1">
    <location>
        <begin position="223"/>
        <end position="242"/>
    </location>
</feature>
<organism evidence="3 4">
    <name type="scientific">Parablautia intestinalis</name>
    <dbReference type="NCBI Taxonomy" id="2320100"/>
    <lineage>
        <taxon>Bacteria</taxon>
        <taxon>Bacillati</taxon>
        <taxon>Bacillota</taxon>
        <taxon>Clostridia</taxon>
        <taxon>Lachnospirales</taxon>
        <taxon>Lachnospiraceae</taxon>
        <taxon>Parablautia</taxon>
    </lineage>
</organism>
<dbReference type="OrthoDB" id="2068634at2"/>
<keyword evidence="4" id="KW-1185">Reference proteome</keyword>
<keyword evidence="2" id="KW-1133">Transmembrane helix</keyword>
<dbReference type="RefSeq" id="WP_120467930.1">
    <property type="nucleotide sequence ID" value="NZ_RAYQ01000005.1"/>
</dbReference>
<protein>
    <submittedName>
        <fullName evidence="3">Uncharacterized protein</fullName>
    </submittedName>
</protein>
<gene>
    <name evidence="3" type="ORF">D7V94_06270</name>
</gene>
<evidence type="ECO:0000313" key="3">
    <source>
        <dbReference type="EMBL" id="RKI92291.1"/>
    </source>
</evidence>
<keyword evidence="2" id="KW-0472">Membrane</keyword>
<reference evidence="3 4" key="1">
    <citation type="submission" date="2018-09" db="EMBL/GenBank/DDBJ databases">
        <title>Murine metabolic-syndrome-specific gut microbial biobank.</title>
        <authorList>
            <person name="Liu C."/>
        </authorList>
    </citation>
    <scope>NUCLEOTIDE SEQUENCE [LARGE SCALE GENOMIC DNA]</scope>
    <source>
        <strain evidence="3 4">0.1xD8-82</strain>
    </source>
</reference>
<sequence length="337" mass="35697">MSKNFEQAYKELAQMEAPDLWDRIEAGLTEKSAPKKTDISKDIGKDIQKQIVSDKSDEANTGKSGNKEKTTYKKIRVFAGKYTGIAAAVLCMAVILPAAVFLKRSGEKSFSGGMMADGSKEAQILEEEQRIEETQETEEAAADMAMPEETEKMEEAAQPEAAAAVENGISAGGTAGAGTADGGAGTETAENALADMGEARAQAAAEVEEDVAGSDSLSAAKLSGEKQEAGEDEEAKKTKDLEAGMGMPLLPAGTVLEEIVVEITDMSVRADENAQEEPGSIYTVLVKEDSSGTLQKDSKIEVFVPAYASFFLPVGESCVIDIACPEEGEYPVVQKKR</sequence>
<evidence type="ECO:0000256" key="1">
    <source>
        <dbReference type="SAM" id="MobiDB-lite"/>
    </source>
</evidence>
<name>A0A3A9AXJ9_9FIRM</name>
<dbReference type="AlphaFoldDB" id="A0A3A9AXJ9"/>
<comment type="caution">
    <text evidence="3">The sequence shown here is derived from an EMBL/GenBank/DDBJ whole genome shotgun (WGS) entry which is preliminary data.</text>
</comment>